<dbReference type="Proteomes" id="UP000308600">
    <property type="component" value="Unassembled WGS sequence"/>
</dbReference>
<keyword evidence="2" id="KW-1185">Reference proteome</keyword>
<evidence type="ECO:0000313" key="1">
    <source>
        <dbReference type="EMBL" id="TFK72041.1"/>
    </source>
</evidence>
<dbReference type="EMBL" id="ML208290">
    <property type="protein sequence ID" value="TFK72041.1"/>
    <property type="molecule type" value="Genomic_DNA"/>
</dbReference>
<gene>
    <name evidence="1" type="ORF">BDN72DRAFT_816650</name>
</gene>
<reference evidence="1 2" key="1">
    <citation type="journal article" date="2019" name="Nat. Ecol. Evol.">
        <title>Megaphylogeny resolves global patterns of mushroom evolution.</title>
        <authorList>
            <person name="Varga T."/>
            <person name="Krizsan K."/>
            <person name="Foldi C."/>
            <person name="Dima B."/>
            <person name="Sanchez-Garcia M."/>
            <person name="Sanchez-Ramirez S."/>
            <person name="Szollosi G.J."/>
            <person name="Szarkandi J.G."/>
            <person name="Papp V."/>
            <person name="Albert L."/>
            <person name="Andreopoulos W."/>
            <person name="Angelini C."/>
            <person name="Antonin V."/>
            <person name="Barry K.W."/>
            <person name="Bougher N.L."/>
            <person name="Buchanan P."/>
            <person name="Buyck B."/>
            <person name="Bense V."/>
            <person name="Catcheside P."/>
            <person name="Chovatia M."/>
            <person name="Cooper J."/>
            <person name="Damon W."/>
            <person name="Desjardin D."/>
            <person name="Finy P."/>
            <person name="Geml J."/>
            <person name="Haridas S."/>
            <person name="Hughes K."/>
            <person name="Justo A."/>
            <person name="Karasinski D."/>
            <person name="Kautmanova I."/>
            <person name="Kiss B."/>
            <person name="Kocsube S."/>
            <person name="Kotiranta H."/>
            <person name="LaButti K.M."/>
            <person name="Lechner B.E."/>
            <person name="Liimatainen K."/>
            <person name="Lipzen A."/>
            <person name="Lukacs Z."/>
            <person name="Mihaltcheva S."/>
            <person name="Morgado L.N."/>
            <person name="Niskanen T."/>
            <person name="Noordeloos M.E."/>
            <person name="Ohm R.A."/>
            <person name="Ortiz-Santana B."/>
            <person name="Ovrebo C."/>
            <person name="Racz N."/>
            <person name="Riley R."/>
            <person name="Savchenko A."/>
            <person name="Shiryaev A."/>
            <person name="Soop K."/>
            <person name="Spirin V."/>
            <person name="Szebenyi C."/>
            <person name="Tomsovsky M."/>
            <person name="Tulloss R.E."/>
            <person name="Uehling J."/>
            <person name="Grigoriev I.V."/>
            <person name="Vagvolgyi C."/>
            <person name="Papp T."/>
            <person name="Martin F.M."/>
            <person name="Miettinen O."/>
            <person name="Hibbett D.S."/>
            <person name="Nagy L.G."/>
        </authorList>
    </citation>
    <scope>NUCLEOTIDE SEQUENCE [LARGE SCALE GENOMIC DNA]</scope>
    <source>
        <strain evidence="1 2">NL-1719</strain>
    </source>
</reference>
<name>A0ACD3B2I3_9AGAR</name>
<organism evidence="1 2">
    <name type="scientific">Pluteus cervinus</name>
    <dbReference type="NCBI Taxonomy" id="181527"/>
    <lineage>
        <taxon>Eukaryota</taxon>
        <taxon>Fungi</taxon>
        <taxon>Dikarya</taxon>
        <taxon>Basidiomycota</taxon>
        <taxon>Agaricomycotina</taxon>
        <taxon>Agaricomycetes</taxon>
        <taxon>Agaricomycetidae</taxon>
        <taxon>Agaricales</taxon>
        <taxon>Pluteineae</taxon>
        <taxon>Pluteaceae</taxon>
        <taxon>Pluteus</taxon>
    </lineage>
</organism>
<evidence type="ECO:0000313" key="2">
    <source>
        <dbReference type="Proteomes" id="UP000308600"/>
    </source>
</evidence>
<sequence length="330" mass="36828">MAPFYPSRSASLAIALFGVATNVIFATQILAAWQSIKWEPETEWEASVGSWSISGIKLIWILIFSYFAFAASVCAVGFFGIANNKPSCVRFYRDYSIADFSFCTFFTILTTYGLSGTSIRAGVCEELSHHPELVRDVAEMGLSLENCEQWMENSVLMVVAALVVLIVIRLHFLISVTNYYSSLVRSQRASNEPPLYGDIPSKPQVQARFMNTEHGQRVLLLPRSPYHLSNSSEDMNEPVVYAPIPLSSLPAEIAQDLRETATEAWVSHLEPTPSCEHRQHRQHRHHHGHRSRRSTSANSLHHSGAIALPINPGEGLLTGNREVFSEEVKV</sequence>
<proteinExistence type="predicted"/>
<accession>A0ACD3B2I3</accession>
<protein>
    <submittedName>
        <fullName evidence="1">Uncharacterized protein</fullName>
    </submittedName>
</protein>